<sequence>MGDKMKYSTKILDMGILLEMESLLNTHGGVSRCIMECRQLAGEVCHSQQLLDKLSYIDDWLCRFSSIMYHRFDEKQIKWREEVDRDYPREKVYILNPDNIPFREDNIKKSASNASKITVSVTVSKLCASQKEFDDFLTLAEKLKENSPGH</sequence>
<name>A0A7D7KGY9_ECOLX</name>
<gene>
    <name evidence="1" type="ORF">HVV39_27625</name>
</gene>
<dbReference type="EMBL" id="CP055983">
    <property type="protein sequence ID" value="QMS41752.1"/>
    <property type="molecule type" value="Genomic_DNA"/>
</dbReference>
<reference evidence="1 2" key="1">
    <citation type="submission" date="2020-06" db="EMBL/GenBank/DDBJ databases">
        <title>REHAB project genomes.</title>
        <authorList>
            <person name="Shaw L.P."/>
        </authorList>
    </citation>
    <scope>NUCLEOTIDE SEQUENCE [LARGE SCALE GENOMIC DNA]</scope>
    <source>
        <strain evidence="1 2">RHB01-C20</strain>
        <plasmid evidence="2">prhb01-c20_3</plasmid>
    </source>
</reference>
<evidence type="ECO:0000313" key="1">
    <source>
        <dbReference type="EMBL" id="QMS41752.1"/>
    </source>
</evidence>
<keyword evidence="1" id="KW-0614">Plasmid</keyword>
<organism evidence="1 2">
    <name type="scientific">Escherichia coli</name>
    <dbReference type="NCBI Taxonomy" id="562"/>
    <lineage>
        <taxon>Bacteria</taxon>
        <taxon>Pseudomonadati</taxon>
        <taxon>Pseudomonadota</taxon>
        <taxon>Gammaproteobacteria</taxon>
        <taxon>Enterobacterales</taxon>
        <taxon>Enterobacteriaceae</taxon>
        <taxon>Escherichia</taxon>
    </lineage>
</organism>
<dbReference type="AlphaFoldDB" id="A0A7D7KGY9"/>
<geneLocation type="plasmid" evidence="2">
    <name>prhb01-c20_3</name>
</geneLocation>
<evidence type="ECO:0000313" key="2">
    <source>
        <dbReference type="Proteomes" id="UP000514533"/>
    </source>
</evidence>
<protein>
    <submittedName>
        <fullName evidence="1">Uncharacterized protein</fullName>
    </submittedName>
</protein>
<dbReference type="Proteomes" id="UP000514533">
    <property type="component" value="Plasmid pRHB01-C20_3"/>
</dbReference>
<accession>A0A7D7KGY9</accession>
<proteinExistence type="predicted"/>